<proteinExistence type="predicted"/>
<dbReference type="SUPFAM" id="SSF52218">
    <property type="entry name" value="Flavoproteins"/>
    <property type="match status" value="1"/>
</dbReference>
<dbReference type="Gene3D" id="1.20.990.10">
    <property type="entry name" value="NADPH-cytochrome p450 Reductase, Chain A, domain 3"/>
    <property type="match status" value="1"/>
</dbReference>
<evidence type="ECO:0000313" key="13">
    <source>
        <dbReference type="Proteomes" id="UP001209553"/>
    </source>
</evidence>
<keyword evidence="8" id="KW-0198">Cysteine biosynthesis</keyword>
<dbReference type="Pfam" id="PF00258">
    <property type="entry name" value="Flavodoxin_1"/>
    <property type="match status" value="1"/>
</dbReference>
<dbReference type="RefSeq" id="WP_262856073.1">
    <property type="nucleotide sequence ID" value="NZ_JAOPKZ010000011.1"/>
</dbReference>
<dbReference type="Gene3D" id="2.40.30.10">
    <property type="entry name" value="Translation factors"/>
    <property type="match status" value="1"/>
</dbReference>
<dbReference type="CDD" id="cd06199">
    <property type="entry name" value="SiR"/>
    <property type="match status" value="1"/>
</dbReference>
<evidence type="ECO:0000256" key="5">
    <source>
        <dbReference type="ARBA" id="ARBA00022827"/>
    </source>
</evidence>
<dbReference type="PROSITE" id="PS50902">
    <property type="entry name" value="FLAVODOXIN_LIKE"/>
    <property type="match status" value="1"/>
</dbReference>
<feature type="domain" description="Flavodoxin-like" evidence="10">
    <location>
        <begin position="95"/>
        <end position="233"/>
    </location>
</feature>
<dbReference type="PRINTS" id="PR00369">
    <property type="entry name" value="FLAVODOXIN"/>
</dbReference>
<evidence type="ECO:0000259" key="10">
    <source>
        <dbReference type="PROSITE" id="PS50902"/>
    </source>
</evidence>
<keyword evidence="4" id="KW-0288">FMN</keyword>
<feature type="compositionally biased region" description="Polar residues" evidence="9">
    <location>
        <begin position="37"/>
        <end position="54"/>
    </location>
</feature>
<evidence type="ECO:0000256" key="3">
    <source>
        <dbReference type="ARBA" id="ARBA00022630"/>
    </source>
</evidence>
<dbReference type="EMBL" id="JAOPKZ010000011">
    <property type="protein sequence ID" value="MCU5746478.1"/>
    <property type="molecule type" value="Genomic_DNA"/>
</dbReference>
<evidence type="ECO:0000313" key="12">
    <source>
        <dbReference type="EMBL" id="MCU5746478.1"/>
    </source>
</evidence>
<evidence type="ECO:0000256" key="8">
    <source>
        <dbReference type="ARBA" id="ARBA00023192"/>
    </source>
</evidence>
<evidence type="ECO:0000256" key="2">
    <source>
        <dbReference type="ARBA" id="ARBA00001974"/>
    </source>
</evidence>
<evidence type="ECO:0000256" key="9">
    <source>
        <dbReference type="SAM" id="MobiDB-lite"/>
    </source>
</evidence>
<dbReference type="InterPro" id="IPR023173">
    <property type="entry name" value="NADPH_Cyt_P450_Rdtase_alpha"/>
</dbReference>
<feature type="compositionally biased region" description="Basic and acidic residues" evidence="9">
    <location>
        <begin position="244"/>
        <end position="262"/>
    </location>
</feature>
<protein>
    <submittedName>
        <fullName evidence="12">Flavodoxin domain-containing protein</fullName>
    </submittedName>
</protein>
<comment type="cofactor">
    <cofactor evidence="2">
        <name>FAD</name>
        <dbReference type="ChEBI" id="CHEBI:57692"/>
    </cofactor>
</comment>
<keyword evidence="5" id="KW-0274">FAD</keyword>
<dbReference type="SUPFAM" id="SSF63380">
    <property type="entry name" value="Riboflavin synthase domain-like"/>
    <property type="match status" value="1"/>
</dbReference>
<gene>
    <name evidence="12" type="ORF">N9R04_07065</name>
</gene>
<evidence type="ECO:0000256" key="4">
    <source>
        <dbReference type="ARBA" id="ARBA00022643"/>
    </source>
</evidence>
<name>A0ABT2QR57_9STAP</name>
<dbReference type="Pfam" id="PF00175">
    <property type="entry name" value="NAD_binding_1"/>
    <property type="match status" value="1"/>
</dbReference>
<dbReference type="Proteomes" id="UP001209553">
    <property type="component" value="Unassembled WGS sequence"/>
</dbReference>
<dbReference type="InterPro" id="IPR029039">
    <property type="entry name" value="Flavoprotein-like_sf"/>
</dbReference>
<reference evidence="12 13" key="1">
    <citation type="journal article" date="2023" name="Int. J. Syst. Evol. Microbiol.">
        <title>Streptococcus sciuri sp. nov., Staphylococcus marylandisciuri sp. nov. and Staphylococcus americanisciuri sp. nov., isolated from faeces of eastern grey squirrel (Sciurus carolinensis).</title>
        <authorList>
            <person name="Volokhov D.V."/>
            <person name="Zagorodnyaya T.A."/>
            <person name="Furtak V.A."/>
            <person name="Nattanmai G."/>
            <person name="Randall L."/>
            <person name="Jose S."/>
            <person name="Gao Y."/>
            <person name="Eisenberg T."/>
            <person name="Delmonte P."/>
            <person name="Blom J."/>
            <person name="Mitchell K.K."/>
        </authorList>
    </citation>
    <scope>NUCLEOTIDE SEQUENCE [LARGE SCALE GENOMIC DNA]</scope>
    <source>
        <strain evidence="12 13">SQ8-PEA</strain>
    </source>
</reference>
<evidence type="ECO:0000259" key="11">
    <source>
        <dbReference type="PROSITE" id="PS51384"/>
    </source>
</evidence>
<accession>A0ABT2QR57</accession>
<feature type="region of interest" description="Disordered" evidence="9">
    <location>
        <begin position="37"/>
        <end position="92"/>
    </location>
</feature>
<comment type="caution">
    <text evidence="12">The sequence shown here is derived from an EMBL/GenBank/DDBJ whole genome shotgun (WGS) entry which is preliminary data.</text>
</comment>
<dbReference type="PANTHER" id="PTHR19384">
    <property type="entry name" value="NITRIC OXIDE SYNTHASE-RELATED"/>
    <property type="match status" value="1"/>
</dbReference>
<feature type="compositionally biased region" description="Basic and acidic residues" evidence="9">
    <location>
        <begin position="278"/>
        <end position="287"/>
    </location>
</feature>
<keyword evidence="13" id="KW-1185">Reference proteome</keyword>
<dbReference type="InterPro" id="IPR017938">
    <property type="entry name" value="Riboflavin_synthase-like_b-brl"/>
</dbReference>
<dbReference type="InterPro" id="IPR001709">
    <property type="entry name" value="Flavoprot_Pyr_Nucl_cyt_Rdtase"/>
</dbReference>
<feature type="region of interest" description="Disordered" evidence="9">
    <location>
        <begin position="239"/>
        <end position="314"/>
    </location>
</feature>
<organism evidence="12 13">
    <name type="scientific">Staphylococcus marylandisciuri</name>
    <dbReference type="NCBI Taxonomy" id="2981529"/>
    <lineage>
        <taxon>Bacteria</taxon>
        <taxon>Bacillati</taxon>
        <taxon>Bacillota</taxon>
        <taxon>Bacilli</taxon>
        <taxon>Bacillales</taxon>
        <taxon>Staphylococcaceae</taxon>
        <taxon>Staphylococcus</taxon>
    </lineage>
</organism>
<dbReference type="InterPro" id="IPR039261">
    <property type="entry name" value="FNR_nucleotide-bd"/>
</dbReference>
<dbReference type="PANTHER" id="PTHR19384:SF128">
    <property type="entry name" value="NADPH OXIDOREDUCTASE A"/>
    <property type="match status" value="1"/>
</dbReference>
<dbReference type="Gene3D" id="3.40.50.80">
    <property type="entry name" value="Nucleotide-binding domain of ferredoxin-NADP reductase (FNR) module"/>
    <property type="match status" value="1"/>
</dbReference>
<feature type="domain" description="FAD-binding FR-type" evidence="11">
    <location>
        <begin position="319"/>
        <end position="536"/>
    </location>
</feature>
<dbReference type="PRINTS" id="PR00371">
    <property type="entry name" value="FPNCR"/>
</dbReference>
<feature type="compositionally biased region" description="Polar residues" evidence="9">
    <location>
        <begin position="263"/>
        <end position="277"/>
    </location>
</feature>
<keyword evidence="3" id="KW-0285">Flavoprotein</keyword>
<dbReference type="Pfam" id="PF00667">
    <property type="entry name" value="FAD_binding_1"/>
    <property type="match status" value="1"/>
</dbReference>
<keyword evidence="8" id="KW-0028">Amino-acid biosynthesis</keyword>
<dbReference type="InterPro" id="IPR017927">
    <property type="entry name" value="FAD-bd_FR_type"/>
</dbReference>
<dbReference type="Gene3D" id="3.40.50.360">
    <property type="match status" value="1"/>
</dbReference>
<sequence length="687" mass="77590">MLQLNSTNSPFSEEQLSLLNKILPTLSPEQENWLSGYLLSQSERTQAEETQPNETMAEEQSLEDNSNSSDEVQETNKDSSSEGKGATLTERPEEITILFGTETGNAECVAEDFEEKLKAHDFKTHLYEMDEFSTEDLPHTSPLFIICSTQGVGEPPINALDTYEYLHSDEAPDMSQVNFSVLALGDQDFDNFCQAGKDFDHILGELGGNRLSPRVDCDFDFEETSEQWMDKMLDILNASGPVSHSKETNSDRVNETEKECSKETTPSEPSAVTTVSSESDHTNEAMHDPSSPACVITSSPEESVTKGDVATPSEQYTKANPFQSKVIDNVLLNKPGSNKEVHHLELEIDPEKTSYEPGDILAIIPHNDPELVDDLIQTLDWKADTEIPVNLEGEVASLKEALIYHFEITKLTPALLTKAGDMFNNAALSESLLDDGWAKSYAYGRDFVDLLRDFPPEHLEPKLLQDILRKMPPREYSISSSNLVTPSEVHITVSAVRYHSHGRDRHGVCSVQIADRLKPGDEIPIYFRKNPNFKFPFEDKTPVIMIGAGTGIAPYRAYLQEAEHRGLKKDSWLIFGNQYRKTDYLYQEELEHWLDKGYLTKLDLAFSRETKDKVYVQHLILENSETIYNWIINGAALFVCGDKDQMATGVHDAILEVLQKEGHFTEKEAEKFTTKMRKEQRYQRDVY</sequence>
<comment type="cofactor">
    <cofactor evidence="1">
        <name>FMN</name>
        <dbReference type="ChEBI" id="CHEBI:58210"/>
    </cofactor>
</comment>
<evidence type="ECO:0000256" key="7">
    <source>
        <dbReference type="ARBA" id="ARBA00023002"/>
    </source>
</evidence>
<keyword evidence="7" id="KW-0560">Oxidoreductase</keyword>
<dbReference type="InterPro" id="IPR001433">
    <property type="entry name" value="OxRdtase_FAD/NAD-bd"/>
</dbReference>
<keyword evidence="6" id="KW-0521">NADP</keyword>
<dbReference type="InterPro" id="IPR008254">
    <property type="entry name" value="Flavodoxin/NO_synth"/>
</dbReference>
<evidence type="ECO:0000256" key="6">
    <source>
        <dbReference type="ARBA" id="ARBA00022857"/>
    </source>
</evidence>
<dbReference type="PROSITE" id="PS51384">
    <property type="entry name" value="FAD_FR"/>
    <property type="match status" value="1"/>
</dbReference>
<evidence type="ECO:0000256" key="1">
    <source>
        <dbReference type="ARBA" id="ARBA00001917"/>
    </source>
</evidence>
<dbReference type="InterPro" id="IPR001094">
    <property type="entry name" value="Flavdoxin-like"/>
</dbReference>
<dbReference type="InterPro" id="IPR003097">
    <property type="entry name" value="CysJ-like_FAD-binding"/>
</dbReference>
<dbReference type="SUPFAM" id="SSF52343">
    <property type="entry name" value="Ferredoxin reductase-like, C-terminal NADP-linked domain"/>
    <property type="match status" value="1"/>
</dbReference>